<evidence type="ECO:0000313" key="1">
    <source>
        <dbReference type="EMBL" id="GAJ14115.1"/>
    </source>
</evidence>
<dbReference type="EMBL" id="BARW01025947">
    <property type="protein sequence ID" value="GAJ14115.1"/>
    <property type="molecule type" value="Genomic_DNA"/>
</dbReference>
<gene>
    <name evidence="1" type="ORF">S12H4_42409</name>
</gene>
<sequence>MDKVEQNLLIGAFATGAVKLGFEGYFRYAAAKGEPISDHVLYTSFTPYLPSLDDWISLVGVPFLFYAAGKGMKNESLVVMAKGGAIFGASEMIAQTSYRAICATQGQPLRYVLAR</sequence>
<accession>X1VUW6</accession>
<dbReference type="AlphaFoldDB" id="X1VUW6"/>
<protein>
    <submittedName>
        <fullName evidence="1">Uncharacterized protein</fullName>
    </submittedName>
</protein>
<comment type="caution">
    <text evidence="1">The sequence shown here is derived from an EMBL/GenBank/DDBJ whole genome shotgun (WGS) entry which is preliminary data.</text>
</comment>
<proteinExistence type="predicted"/>
<reference evidence="1" key="1">
    <citation type="journal article" date="2014" name="Front. Microbiol.">
        <title>High frequency of phylogenetically diverse reductive dehalogenase-homologous genes in deep subseafloor sedimentary metagenomes.</title>
        <authorList>
            <person name="Kawai M."/>
            <person name="Futagami T."/>
            <person name="Toyoda A."/>
            <person name="Takaki Y."/>
            <person name="Nishi S."/>
            <person name="Hori S."/>
            <person name="Arai W."/>
            <person name="Tsubouchi T."/>
            <person name="Morono Y."/>
            <person name="Uchiyama I."/>
            <person name="Ito T."/>
            <person name="Fujiyama A."/>
            <person name="Inagaki F."/>
            <person name="Takami H."/>
        </authorList>
    </citation>
    <scope>NUCLEOTIDE SEQUENCE</scope>
    <source>
        <strain evidence="1">Expedition CK06-06</strain>
    </source>
</reference>
<name>X1VUW6_9ZZZZ</name>
<organism evidence="1">
    <name type="scientific">marine sediment metagenome</name>
    <dbReference type="NCBI Taxonomy" id="412755"/>
    <lineage>
        <taxon>unclassified sequences</taxon>
        <taxon>metagenomes</taxon>
        <taxon>ecological metagenomes</taxon>
    </lineage>
</organism>